<feature type="transmembrane region" description="Helical" evidence="9">
    <location>
        <begin position="98"/>
        <end position="116"/>
    </location>
</feature>
<evidence type="ECO:0000256" key="2">
    <source>
        <dbReference type="ARBA" id="ARBA00010323"/>
    </source>
</evidence>
<keyword evidence="7 9" id="KW-0472">Membrane</keyword>
<keyword evidence="4 10" id="KW-0808">Transferase</keyword>
<dbReference type="Pfam" id="PF03062">
    <property type="entry name" value="MBOAT"/>
    <property type="match status" value="1"/>
</dbReference>
<dbReference type="GO" id="GO:0016746">
    <property type="term" value="F:acyltransferase activity"/>
    <property type="evidence" value="ECO:0007669"/>
    <property type="project" value="UniProtKB-KW"/>
</dbReference>
<reference evidence="10" key="1">
    <citation type="submission" date="2018-06" db="EMBL/GenBank/DDBJ databases">
        <authorList>
            <person name="Zhirakovskaya E."/>
        </authorList>
    </citation>
    <scope>NUCLEOTIDE SEQUENCE</scope>
</reference>
<feature type="transmembrane region" description="Helical" evidence="9">
    <location>
        <begin position="385"/>
        <end position="404"/>
    </location>
</feature>
<proteinExistence type="inferred from homology"/>
<keyword evidence="5 9" id="KW-0812">Transmembrane</keyword>
<feature type="transmembrane region" description="Helical" evidence="9">
    <location>
        <begin position="206"/>
        <end position="226"/>
    </location>
</feature>
<feature type="transmembrane region" description="Helical" evidence="9">
    <location>
        <begin position="432"/>
        <end position="451"/>
    </location>
</feature>
<dbReference type="EC" id="2.3.1.-" evidence="10"/>
<dbReference type="InterPro" id="IPR028362">
    <property type="entry name" value="AlgI"/>
</dbReference>
<organism evidence="10">
    <name type="scientific">hydrothermal vent metagenome</name>
    <dbReference type="NCBI Taxonomy" id="652676"/>
    <lineage>
        <taxon>unclassified sequences</taxon>
        <taxon>metagenomes</taxon>
        <taxon>ecological metagenomes</taxon>
    </lineage>
</organism>
<keyword evidence="8 10" id="KW-0012">Acyltransferase</keyword>
<dbReference type="PIRSF" id="PIRSF016636">
    <property type="entry name" value="AlgI_DltB"/>
    <property type="match status" value="1"/>
</dbReference>
<sequence>MFNLDLQIISPLLSFNPNDPLMFGSGLFLFLFFFLLVFYRLFANSKNARILLLIIFSLYFYYKASGLFFLLLIINAAANFQFGRLMGEAAEQSKKRMILILSLIFNLGILGYFKYTNFFIELASNVQNGSFDPVDIILPIGISFYTFKSLSYVIDIYLEIMKPTNSFRDFSLFVFFFPNILAGPIDRASKFLPQLQQDYNITRRDIAMGLMLIMMGLVKKIMIADYISLNFVDRVFEVPLRFTGVENLLAVYGYTLQLYADFSGYSDIAIGIALLLGFRLMENFNYPFKAKSIADFWRRWHISLSSWLLDYVFRPLQINFRNWRTTGNVAALIITFLLIGVWHGASWAFVIWGLLHGIYMAVGLITRNSKKNIFDKFKLTDTKLLGFAQIFVTFNLVAFSFLFFRADSFETASSILNQIYFFFKPEVFTQFIAGYTPTFILIAFGFLFHFLPSSLLDKTVNVLEGMPLVVQALLLAVVIWSVVQVQYADLQPFIYFQF</sequence>
<feature type="transmembrane region" description="Helical" evidence="9">
    <location>
        <begin position="323"/>
        <end position="341"/>
    </location>
</feature>
<evidence type="ECO:0000313" key="10">
    <source>
        <dbReference type="EMBL" id="VAX26311.1"/>
    </source>
</evidence>
<evidence type="ECO:0000256" key="7">
    <source>
        <dbReference type="ARBA" id="ARBA00023136"/>
    </source>
</evidence>
<feature type="transmembrane region" description="Helical" evidence="9">
    <location>
        <begin position="463"/>
        <end position="483"/>
    </location>
</feature>
<feature type="transmembrane region" description="Helical" evidence="9">
    <location>
        <begin position="347"/>
        <end position="365"/>
    </location>
</feature>
<gene>
    <name evidence="10" type="ORF">MNBD_IGNAVI01-193</name>
</gene>
<feature type="transmembrane region" description="Helical" evidence="9">
    <location>
        <begin position="20"/>
        <end position="39"/>
    </location>
</feature>
<keyword evidence="3" id="KW-1003">Cell membrane</keyword>
<dbReference type="InterPro" id="IPR024194">
    <property type="entry name" value="Ac/AlaTfrase_AlgI/DltB"/>
</dbReference>
<evidence type="ECO:0000256" key="6">
    <source>
        <dbReference type="ARBA" id="ARBA00022989"/>
    </source>
</evidence>
<dbReference type="PANTHER" id="PTHR13285:SF23">
    <property type="entry name" value="TEICHOIC ACID D-ALANYLTRANSFERASE"/>
    <property type="match status" value="1"/>
</dbReference>
<accession>A0A3B1CIA4</accession>
<keyword evidence="6 9" id="KW-1133">Transmembrane helix</keyword>
<comment type="similarity">
    <text evidence="2">Belongs to the membrane-bound acyltransferase family.</text>
</comment>
<dbReference type="GO" id="GO:0042121">
    <property type="term" value="P:alginic acid biosynthetic process"/>
    <property type="evidence" value="ECO:0007669"/>
    <property type="project" value="InterPro"/>
</dbReference>
<dbReference type="PIRSF" id="PIRSF500217">
    <property type="entry name" value="AlgI"/>
    <property type="match status" value="1"/>
</dbReference>
<evidence type="ECO:0000256" key="1">
    <source>
        <dbReference type="ARBA" id="ARBA00004651"/>
    </source>
</evidence>
<dbReference type="PANTHER" id="PTHR13285">
    <property type="entry name" value="ACYLTRANSFERASE"/>
    <property type="match status" value="1"/>
</dbReference>
<protein>
    <submittedName>
        <fullName evidence="10">Probable poly(Beta-D-mannuronate) O-acetylase</fullName>
        <ecNumber evidence="10">2.3.1.-</ecNumber>
    </submittedName>
</protein>
<name>A0A3B1CIA4_9ZZZZ</name>
<evidence type="ECO:0000256" key="3">
    <source>
        <dbReference type="ARBA" id="ARBA00022475"/>
    </source>
</evidence>
<evidence type="ECO:0000256" key="5">
    <source>
        <dbReference type="ARBA" id="ARBA00022692"/>
    </source>
</evidence>
<dbReference type="InterPro" id="IPR051085">
    <property type="entry name" value="MB_O-acyltransferase"/>
</dbReference>
<evidence type="ECO:0000256" key="8">
    <source>
        <dbReference type="ARBA" id="ARBA00023315"/>
    </source>
</evidence>
<comment type="subcellular location">
    <subcellularLocation>
        <location evidence="1">Cell membrane</location>
        <topology evidence="1">Multi-pass membrane protein</topology>
    </subcellularLocation>
</comment>
<dbReference type="GO" id="GO:0005886">
    <property type="term" value="C:plasma membrane"/>
    <property type="evidence" value="ECO:0007669"/>
    <property type="project" value="UniProtKB-SubCell"/>
</dbReference>
<dbReference type="AlphaFoldDB" id="A0A3B1CIA4"/>
<feature type="transmembrane region" description="Helical" evidence="9">
    <location>
        <begin position="262"/>
        <end position="281"/>
    </location>
</feature>
<evidence type="ECO:0000256" key="4">
    <source>
        <dbReference type="ARBA" id="ARBA00022679"/>
    </source>
</evidence>
<evidence type="ECO:0000256" key="9">
    <source>
        <dbReference type="SAM" id="Phobius"/>
    </source>
</evidence>
<dbReference type="InterPro" id="IPR004299">
    <property type="entry name" value="MBOAT_fam"/>
</dbReference>
<dbReference type="EMBL" id="UOGD01000332">
    <property type="protein sequence ID" value="VAX26311.1"/>
    <property type="molecule type" value="Genomic_DNA"/>
</dbReference>